<feature type="region of interest" description="Disordered" evidence="1">
    <location>
        <begin position="341"/>
        <end position="382"/>
    </location>
</feature>
<feature type="region of interest" description="Disordered" evidence="1">
    <location>
        <begin position="173"/>
        <end position="267"/>
    </location>
</feature>
<organism evidence="2 3">
    <name type="scientific">Trametes cubensis</name>
    <dbReference type="NCBI Taxonomy" id="1111947"/>
    <lineage>
        <taxon>Eukaryota</taxon>
        <taxon>Fungi</taxon>
        <taxon>Dikarya</taxon>
        <taxon>Basidiomycota</taxon>
        <taxon>Agaricomycotina</taxon>
        <taxon>Agaricomycetes</taxon>
        <taxon>Polyporales</taxon>
        <taxon>Polyporaceae</taxon>
        <taxon>Trametes</taxon>
    </lineage>
</organism>
<reference evidence="2" key="1">
    <citation type="submission" date="2022-11" db="EMBL/GenBank/DDBJ databases">
        <title>Genome Sequence of Cubamyces cubensis.</title>
        <authorList>
            <person name="Buettner E."/>
        </authorList>
    </citation>
    <scope>NUCLEOTIDE SEQUENCE</scope>
    <source>
        <strain evidence="2">MPL-01</strain>
    </source>
</reference>
<feature type="region of interest" description="Disordered" evidence="1">
    <location>
        <begin position="1"/>
        <end position="55"/>
    </location>
</feature>
<feature type="compositionally biased region" description="Pro residues" evidence="1">
    <location>
        <begin position="45"/>
        <end position="54"/>
    </location>
</feature>
<keyword evidence="3" id="KW-1185">Reference proteome</keyword>
<feature type="compositionally biased region" description="Acidic residues" evidence="1">
    <location>
        <begin position="183"/>
        <end position="197"/>
    </location>
</feature>
<gene>
    <name evidence="2" type="ORF">ONZ51_g9139</name>
</gene>
<comment type="caution">
    <text evidence="2">The sequence shown here is derived from an EMBL/GenBank/DDBJ whole genome shotgun (WGS) entry which is preliminary data.</text>
</comment>
<dbReference type="AlphaFoldDB" id="A0AAD7TMD5"/>
<feature type="compositionally biased region" description="Basic residues" evidence="1">
    <location>
        <begin position="288"/>
        <end position="302"/>
    </location>
</feature>
<feature type="compositionally biased region" description="Basic residues" evidence="1">
    <location>
        <begin position="252"/>
        <end position="264"/>
    </location>
</feature>
<evidence type="ECO:0000313" key="3">
    <source>
        <dbReference type="Proteomes" id="UP001215151"/>
    </source>
</evidence>
<name>A0AAD7TMD5_9APHY</name>
<sequence>MSDPPSDIADARLLFSPDPGREPSTDAPAPADSPFSTIANSPEGSPQPLPPVSMPPLIVEVPALSRARRALYRSVAEDELDSDVEYSHDNIDGVVGETEDEEVRFMWVRYRSGIIHKIPAEIFSHRHGDLVRAYEKSKASGILPPFNPASSDVHPGSRQASLTVKIPSLSARPARRASTVESSTDELVDDLDTDTDSDLSLARRQRRSTRAAAVTANRKLGNQPNPKTRSGRQVLVVHGSDSDSEVQEISRATRKSTRARKSKRSNLDDEDFEDMDFVDDESDVLRGSKSKASKKKVVRGKASRPAYGHFRVVADLQYDDEDDDDSAPLYAHRSVCEKCHTQPAHEQLKKAAKRGKKRRRNEDNESEDEESRLNALGGWVRW</sequence>
<protein>
    <submittedName>
        <fullName evidence="2">Uncharacterized protein</fullName>
    </submittedName>
</protein>
<proteinExistence type="predicted"/>
<feature type="compositionally biased region" description="Low complexity" evidence="1">
    <location>
        <begin position="25"/>
        <end position="37"/>
    </location>
</feature>
<evidence type="ECO:0000313" key="2">
    <source>
        <dbReference type="EMBL" id="KAJ8469239.1"/>
    </source>
</evidence>
<dbReference type="EMBL" id="JAPEVG010000299">
    <property type="protein sequence ID" value="KAJ8469239.1"/>
    <property type="molecule type" value="Genomic_DNA"/>
</dbReference>
<feature type="compositionally biased region" description="Basic residues" evidence="1">
    <location>
        <begin position="350"/>
        <end position="359"/>
    </location>
</feature>
<dbReference type="Proteomes" id="UP001215151">
    <property type="component" value="Unassembled WGS sequence"/>
</dbReference>
<feature type="region of interest" description="Disordered" evidence="1">
    <location>
        <begin position="283"/>
        <end position="306"/>
    </location>
</feature>
<evidence type="ECO:0000256" key="1">
    <source>
        <dbReference type="SAM" id="MobiDB-lite"/>
    </source>
</evidence>
<accession>A0AAD7TMD5</accession>